<proteinExistence type="predicted"/>
<gene>
    <name evidence="3" type="ORF">RRG08_045240</name>
</gene>
<comment type="caution">
    <text evidence="3">The sequence shown here is derived from an EMBL/GenBank/DDBJ whole genome shotgun (WGS) entry which is preliminary data.</text>
</comment>
<dbReference type="Pfam" id="PF13843">
    <property type="entry name" value="DDE_Tnp_1_7"/>
    <property type="match status" value="1"/>
</dbReference>
<evidence type="ECO:0000256" key="1">
    <source>
        <dbReference type="SAM" id="MobiDB-lite"/>
    </source>
</evidence>
<protein>
    <recommendedName>
        <fullName evidence="2">PiggyBac transposable element-derived protein domain-containing protein</fullName>
    </recommendedName>
</protein>
<feature type="domain" description="PiggyBac transposable element-derived protein" evidence="2">
    <location>
        <begin position="19"/>
        <end position="106"/>
    </location>
</feature>
<dbReference type="Proteomes" id="UP001283361">
    <property type="component" value="Unassembled WGS sequence"/>
</dbReference>
<sequence>MKKAGRGAVDSLLENRSGCVAVRWFDNRTVDLLSSYTGTEPMTKVKRYDKKQKPIVSVECPAIVIEYNKFMRRIDLHDSLTALYRYSIKSRRWYMYTLNMMVVSAWLRHRRQAILLNVPSVKLSKFHAILANQLVNPPKTGGPSLEATPPAQKKKKGVQEKGPCCRTSLGEYWALAGDQREQRSMQTKGSHWLHTN</sequence>
<evidence type="ECO:0000259" key="2">
    <source>
        <dbReference type="Pfam" id="PF13843"/>
    </source>
</evidence>
<organism evidence="3 4">
    <name type="scientific">Elysia crispata</name>
    <name type="common">lettuce slug</name>
    <dbReference type="NCBI Taxonomy" id="231223"/>
    <lineage>
        <taxon>Eukaryota</taxon>
        <taxon>Metazoa</taxon>
        <taxon>Spiralia</taxon>
        <taxon>Lophotrochozoa</taxon>
        <taxon>Mollusca</taxon>
        <taxon>Gastropoda</taxon>
        <taxon>Heterobranchia</taxon>
        <taxon>Euthyneura</taxon>
        <taxon>Panpulmonata</taxon>
        <taxon>Sacoglossa</taxon>
        <taxon>Placobranchoidea</taxon>
        <taxon>Plakobranchidae</taxon>
        <taxon>Elysia</taxon>
    </lineage>
</organism>
<dbReference type="PANTHER" id="PTHR47272:SF1">
    <property type="entry name" value="PIGGYBAC TRANSPOSABLE ELEMENT-DERIVED PROTEIN 3-LIKE"/>
    <property type="match status" value="1"/>
</dbReference>
<keyword evidence="4" id="KW-1185">Reference proteome</keyword>
<dbReference type="PANTHER" id="PTHR47272">
    <property type="entry name" value="DDE_TNP_1_7 DOMAIN-CONTAINING PROTEIN"/>
    <property type="match status" value="1"/>
</dbReference>
<dbReference type="AlphaFoldDB" id="A0AAE1A1G2"/>
<dbReference type="InterPro" id="IPR029526">
    <property type="entry name" value="PGBD"/>
</dbReference>
<name>A0AAE1A1G2_9GAST</name>
<accession>A0AAE1A1G2</accession>
<evidence type="ECO:0000313" key="3">
    <source>
        <dbReference type="EMBL" id="KAK3779494.1"/>
    </source>
</evidence>
<evidence type="ECO:0000313" key="4">
    <source>
        <dbReference type="Proteomes" id="UP001283361"/>
    </source>
</evidence>
<reference evidence="3" key="1">
    <citation type="journal article" date="2023" name="G3 (Bethesda)">
        <title>A reference genome for the long-term kleptoplast-retaining sea slug Elysia crispata morphotype clarki.</title>
        <authorList>
            <person name="Eastman K.E."/>
            <person name="Pendleton A.L."/>
            <person name="Shaikh M.A."/>
            <person name="Suttiyut T."/>
            <person name="Ogas R."/>
            <person name="Tomko P."/>
            <person name="Gavelis G."/>
            <person name="Widhalm J.R."/>
            <person name="Wisecaver J.H."/>
        </authorList>
    </citation>
    <scope>NUCLEOTIDE SEQUENCE</scope>
    <source>
        <strain evidence="3">ECLA1</strain>
    </source>
</reference>
<dbReference type="EMBL" id="JAWDGP010002824">
    <property type="protein sequence ID" value="KAK3779494.1"/>
    <property type="molecule type" value="Genomic_DNA"/>
</dbReference>
<feature type="region of interest" description="Disordered" evidence="1">
    <location>
        <begin position="139"/>
        <end position="162"/>
    </location>
</feature>